<dbReference type="PROSITE" id="PS50157">
    <property type="entry name" value="ZINC_FINGER_C2H2_2"/>
    <property type="match status" value="2"/>
</dbReference>
<feature type="domain" description="C2H2-type" evidence="7">
    <location>
        <begin position="482"/>
        <end position="511"/>
    </location>
</feature>
<dbReference type="InterPro" id="IPR036869">
    <property type="entry name" value="J_dom_sf"/>
</dbReference>
<protein>
    <recommendedName>
        <fullName evidence="7">C2H2-type domain-containing protein</fullName>
    </recommendedName>
</protein>
<dbReference type="GO" id="GO:0008270">
    <property type="term" value="F:zinc ion binding"/>
    <property type="evidence" value="ECO:0007669"/>
    <property type="project" value="UniProtKB-KW"/>
</dbReference>
<keyword evidence="2 4" id="KW-0863">Zinc-finger</keyword>
<feature type="compositionally biased region" description="Basic residues" evidence="6">
    <location>
        <begin position="427"/>
        <end position="438"/>
    </location>
</feature>
<evidence type="ECO:0000313" key="9">
    <source>
        <dbReference type="Proteomes" id="UP001211065"/>
    </source>
</evidence>
<dbReference type="PROSITE" id="PS00028">
    <property type="entry name" value="ZINC_FINGER_C2H2_1"/>
    <property type="match status" value="2"/>
</dbReference>
<dbReference type="InterPro" id="IPR051964">
    <property type="entry name" value="Chaperone_stress_response"/>
</dbReference>
<dbReference type="InterPro" id="IPR013087">
    <property type="entry name" value="Znf_C2H2_type"/>
</dbReference>
<evidence type="ECO:0000256" key="6">
    <source>
        <dbReference type="SAM" id="MobiDB-lite"/>
    </source>
</evidence>
<dbReference type="EMBL" id="JADGJW010000098">
    <property type="protein sequence ID" value="KAJ3224264.1"/>
    <property type="molecule type" value="Genomic_DNA"/>
</dbReference>
<dbReference type="PANTHER" id="PTHR44029">
    <property type="entry name" value="DNAJ HOMOLOG SUBFAMILY C MEMBER 21"/>
    <property type="match status" value="1"/>
</dbReference>
<keyword evidence="3" id="KW-0862">Zinc</keyword>
<feature type="region of interest" description="Disordered" evidence="6">
    <location>
        <begin position="380"/>
        <end position="402"/>
    </location>
</feature>
<name>A0AAD5U622_9FUNG</name>
<keyword evidence="5" id="KW-0175">Coiled coil</keyword>
<dbReference type="GO" id="GO:0005737">
    <property type="term" value="C:cytoplasm"/>
    <property type="evidence" value="ECO:0007669"/>
    <property type="project" value="TreeGrafter"/>
</dbReference>
<feature type="coiled-coil region" evidence="5">
    <location>
        <begin position="219"/>
        <end position="256"/>
    </location>
</feature>
<dbReference type="SUPFAM" id="SSF46565">
    <property type="entry name" value="Chaperone J-domain"/>
    <property type="match status" value="1"/>
</dbReference>
<feature type="region of interest" description="Disordered" evidence="6">
    <location>
        <begin position="416"/>
        <end position="447"/>
    </location>
</feature>
<keyword evidence="1" id="KW-0479">Metal-binding</keyword>
<evidence type="ECO:0000256" key="5">
    <source>
        <dbReference type="SAM" id="Coils"/>
    </source>
</evidence>
<reference evidence="8" key="1">
    <citation type="submission" date="2020-05" db="EMBL/GenBank/DDBJ databases">
        <title>Phylogenomic resolution of chytrid fungi.</title>
        <authorList>
            <person name="Stajich J.E."/>
            <person name="Amses K."/>
            <person name="Simmons R."/>
            <person name="Seto K."/>
            <person name="Myers J."/>
            <person name="Bonds A."/>
            <person name="Quandt C.A."/>
            <person name="Barry K."/>
            <person name="Liu P."/>
            <person name="Grigoriev I."/>
            <person name="Longcore J.E."/>
            <person name="James T.Y."/>
        </authorList>
    </citation>
    <scope>NUCLEOTIDE SEQUENCE</scope>
    <source>
        <strain evidence="8">JEL0476</strain>
    </source>
</reference>
<dbReference type="SMART" id="SM00355">
    <property type="entry name" value="ZnF_C2H2"/>
    <property type="match status" value="2"/>
</dbReference>
<organism evidence="8 9">
    <name type="scientific">Clydaea vesicula</name>
    <dbReference type="NCBI Taxonomy" id="447962"/>
    <lineage>
        <taxon>Eukaryota</taxon>
        <taxon>Fungi</taxon>
        <taxon>Fungi incertae sedis</taxon>
        <taxon>Chytridiomycota</taxon>
        <taxon>Chytridiomycota incertae sedis</taxon>
        <taxon>Chytridiomycetes</taxon>
        <taxon>Lobulomycetales</taxon>
        <taxon>Lobulomycetaceae</taxon>
        <taxon>Clydaea</taxon>
    </lineage>
</organism>
<dbReference type="AlphaFoldDB" id="A0AAD5U622"/>
<feature type="domain" description="C2H2-type" evidence="7">
    <location>
        <begin position="302"/>
        <end position="331"/>
    </location>
</feature>
<evidence type="ECO:0000313" key="8">
    <source>
        <dbReference type="EMBL" id="KAJ3224264.1"/>
    </source>
</evidence>
<keyword evidence="9" id="KW-1185">Reference proteome</keyword>
<dbReference type="InterPro" id="IPR001623">
    <property type="entry name" value="DnaJ_domain"/>
</dbReference>
<dbReference type="GO" id="GO:0003676">
    <property type="term" value="F:nucleic acid binding"/>
    <property type="evidence" value="ECO:0007669"/>
    <property type="project" value="InterPro"/>
</dbReference>
<dbReference type="InterPro" id="IPR022755">
    <property type="entry name" value="Znf_C2H2_jaz"/>
</dbReference>
<dbReference type="Pfam" id="PF12171">
    <property type="entry name" value="zf-C2H2_jaz"/>
    <property type="match status" value="1"/>
</dbReference>
<dbReference type="InterPro" id="IPR003604">
    <property type="entry name" value="Matrin/U1-like-C_Znf_C2H2"/>
</dbReference>
<dbReference type="Proteomes" id="UP001211065">
    <property type="component" value="Unassembled WGS sequence"/>
</dbReference>
<dbReference type="Pfam" id="PF21884">
    <property type="entry name" value="ZUO1-like_ZHD"/>
    <property type="match status" value="1"/>
</dbReference>
<dbReference type="InterPro" id="IPR036236">
    <property type="entry name" value="Znf_C2H2_sf"/>
</dbReference>
<dbReference type="Gene3D" id="3.30.160.60">
    <property type="entry name" value="Classic Zinc Finger"/>
    <property type="match status" value="1"/>
</dbReference>
<dbReference type="SUPFAM" id="SSF57667">
    <property type="entry name" value="beta-beta-alpha zinc fingers"/>
    <property type="match status" value="1"/>
</dbReference>
<accession>A0AAD5U622</accession>
<dbReference type="SMART" id="SM00451">
    <property type="entry name" value="ZnF_U1"/>
    <property type="match status" value="1"/>
</dbReference>
<sequence>MKTCYYTLLEVDRLATDSDLKKAYQIQCAYEVLSDPNERTWYDSHREQILRGDEVDTEISTSIGITTEQLLRYFSSTCYKGYNDNEDGFFRTYEKLFKEIIEEEVEAFKTDSEASSLDEAITYLSFGNSTSGYDDMFYTYDKKETSVKEFYLTFQTFSSCKSFRWCDKYNLNDAPDRRVRRLIEKENLKFRSAAKKEYNNTICNLISFVKKRDPRFKKFQILQKENQELKAAQQKKKQLEESKARAEMAQQFKEQDWSKTNEEIVWDSEEEDFVIRRPVMTNNSDISISDTEEREEEYLDDFLCVACNKKFNSEQQLTNHEKSKKHIKNVAALKRQIKQQDSEFFGDPSASDCQEEKENVTITEDMTKVSCLTEYDETVEEKTTDDLKNIPHESSDADLPINSEFASVSADIEVEEEEEIDWSGKSNKNKKKTKKKEKSKAQSSIGKSDVINLGTHLNKLNFSSTMDENIKKETPSFKHESIKCNKCHECFPSKTKLFDHIKSSGHAMATENVPVKKKKQNMK</sequence>
<evidence type="ECO:0000256" key="4">
    <source>
        <dbReference type="PROSITE-ProRule" id="PRU00042"/>
    </source>
</evidence>
<dbReference type="PANTHER" id="PTHR44029:SF1">
    <property type="entry name" value="DNAJ HOMOLOG SUBFAMILY C MEMBER 21"/>
    <property type="match status" value="1"/>
</dbReference>
<proteinExistence type="predicted"/>
<feature type="compositionally biased region" description="Basic and acidic residues" evidence="6">
    <location>
        <begin position="380"/>
        <end position="395"/>
    </location>
</feature>
<dbReference type="CDD" id="cd06257">
    <property type="entry name" value="DnaJ"/>
    <property type="match status" value="1"/>
</dbReference>
<evidence type="ECO:0000256" key="2">
    <source>
        <dbReference type="ARBA" id="ARBA00022771"/>
    </source>
</evidence>
<evidence type="ECO:0000256" key="3">
    <source>
        <dbReference type="ARBA" id="ARBA00022833"/>
    </source>
</evidence>
<dbReference type="InterPro" id="IPR054076">
    <property type="entry name" value="ZUO1-like_ZHD"/>
</dbReference>
<comment type="caution">
    <text evidence="8">The sequence shown here is derived from an EMBL/GenBank/DDBJ whole genome shotgun (WGS) entry which is preliminary data.</text>
</comment>
<gene>
    <name evidence="8" type="ORF">HK099_008655</name>
</gene>
<evidence type="ECO:0000259" key="7">
    <source>
        <dbReference type="PROSITE" id="PS50157"/>
    </source>
</evidence>
<evidence type="ECO:0000256" key="1">
    <source>
        <dbReference type="ARBA" id="ARBA00022723"/>
    </source>
</evidence>